<dbReference type="Gene3D" id="2.170.15.10">
    <property type="entry name" value="Proaerolysin, chain A, domain 3"/>
    <property type="match status" value="1"/>
</dbReference>
<dbReference type="AlphaFoldDB" id="A0AAD6UBX9"/>
<name>A0AAD6UBX9_9AGAR</name>
<evidence type="ECO:0000313" key="1">
    <source>
        <dbReference type="EMBL" id="KAJ7098520.1"/>
    </source>
</evidence>
<dbReference type="Proteomes" id="UP001222325">
    <property type="component" value="Unassembled WGS sequence"/>
</dbReference>
<gene>
    <name evidence="1" type="ORF">B0H15DRAFT_928017</name>
</gene>
<dbReference type="SUPFAM" id="SSF56973">
    <property type="entry name" value="Aerolisin/ETX pore-forming domain"/>
    <property type="match status" value="1"/>
</dbReference>
<dbReference type="CDD" id="cd23424">
    <property type="entry name" value="beta-trefoil_Ricin_BEL-like"/>
    <property type="match status" value="1"/>
</dbReference>
<dbReference type="InterPro" id="IPR004991">
    <property type="entry name" value="Aerolysin-like"/>
</dbReference>
<dbReference type="PANTHER" id="PTHR39244:SF5">
    <property type="entry name" value="NATTERIN-3-LIKE"/>
    <property type="match status" value="1"/>
</dbReference>
<dbReference type="CDD" id="cd20215">
    <property type="entry name" value="PFM_LSL-like"/>
    <property type="match status" value="1"/>
</dbReference>
<comment type="caution">
    <text evidence="1">The sequence shown here is derived from an EMBL/GenBank/DDBJ whole genome shotgun (WGS) entry which is preliminary data.</text>
</comment>
<dbReference type="PANTHER" id="PTHR39244">
    <property type="entry name" value="NATTERIN-4"/>
    <property type="match status" value="1"/>
</dbReference>
<organism evidence="1 2">
    <name type="scientific">Mycena belliarum</name>
    <dbReference type="NCBI Taxonomy" id="1033014"/>
    <lineage>
        <taxon>Eukaryota</taxon>
        <taxon>Fungi</taxon>
        <taxon>Dikarya</taxon>
        <taxon>Basidiomycota</taxon>
        <taxon>Agaricomycotina</taxon>
        <taxon>Agaricomycetes</taxon>
        <taxon>Agaricomycetidae</taxon>
        <taxon>Agaricales</taxon>
        <taxon>Marasmiineae</taxon>
        <taxon>Mycenaceae</taxon>
        <taxon>Mycena</taxon>
    </lineage>
</organism>
<proteinExistence type="predicted"/>
<keyword evidence="2" id="KW-1185">Reference proteome</keyword>
<protein>
    <submittedName>
        <fullName evidence="1">Hemolytic lectin</fullName>
    </submittedName>
</protein>
<dbReference type="Pfam" id="PF03318">
    <property type="entry name" value="ETX_MTX2"/>
    <property type="match status" value="1"/>
</dbReference>
<dbReference type="Gene3D" id="2.80.10.50">
    <property type="match status" value="1"/>
</dbReference>
<evidence type="ECO:0000313" key="2">
    <source>
        <dbReference type="Proteomes" id="UP001222325"/>
    </source>
</evidence>
<sequence length="313" mass="34396">MADLYIPSEGLFFRLLGYKSNCCIYSRNKNEPRVGHYSMANGIFADQWFSVITGTGSHAGLHAIKGRESGYVLYSRAKNDPKVNHVAGDGQYDDNWFRFEPGTGTFSGYFRLLTPSANMVLYSRAENDPKFGNYRATSTFPDHYFSFIFEDMTVTKVAYDFDQARLASSQPLVIASQTIDNNTDVSQQTTVDISVTETHTSTFEHTWGFTITVGTTFSAGIPFVTGGEVSLSVSTEKTFTWGSSNEISRLWSGTFIATAPPHKTVKAVSTVTKGTITVPYTITLASKSGATATAKGIWNGVSTWDLRNTVNEV</sequence>
<accession>A0AAD6UBX9</accession>
<dbReference type="EMBL" id="JARJCN010000008">
    <property type="protein sequence ID" value="KAJ7098520.1"/>
    <property type="molecule type" value="Genomic_DNA"/>
</dbReference>
<dbReference type="InterPro" id="IPR053237">
    <property type="entry name" value="Natterin_C"/>
</dbReference>
<reference evidence="1" key="1">
    <citation type="submission" date="2023-03" db="EMBL/GenBank/DDBJ databases">
        <title>Massive genome expansion in bonnet fungi (Mycena s.s.) driven by repeated elements and novel gene families across ecological guilds.</title>
        <authorList>
            <consortium name="Lawrence Berkeley National Laboratory"/>
            <person name="Harder C.B."/>
            <person name="Miyauchi S."/>
            <person name="Viragh M."/>
            <person name="Kuo A."/>
            <person name="Thoen E."/>
            <person name="Andreopoulos B."/>
            <person name="Lu D."/>
            <person name="Skrede I."/>
            <person name="Drula E."/>
            <person name="Henrissat B."/>
            <person name="Morin E."/>
            <person name="Kohler A."/>
            <person name="Barry K."/>
            <person name="LaButti K."/>
            <person name="Morin E."/>
            <person name="Salamov A."/>
            <person name="Lipzen A."/>
            <person name="Mereny Z."/>
            <person name="Hegedus B."/>
            <person name="Baldrian P."/>
            <person name="Stursova M."/>
            <person name="Weitz H."/>
            <person name="Taylor A."/>
            <person name="Grigoriev I.V."/>
            <person name="Nagy L.G."/>
            <person name="Martin F."/>
            <person name="Kauserud H."/>
        </authorList>
    </citation>
    <scope>NUCLEOTIDE SEQUENCE</scope>
    <source>
        <strain evidence="1">CBHHK173m</strain>
    </source>
</reference>